<dbReference type="EMBL" id="AEYP01004192">
    <property type="status" value="NOT_ANNOTATED_CDS"/>
    <property type="molecule type" value="Genomic_DNA"/>
</dbReference>
<dbReference type="Ensembl" id="ENSMPUT00000007487.1">
    <property type="protein sequence ID" value="ENSMPUP00000007367.1"/>
    <property type="gene ID" value="ENSMPUG00000007423.1"/>
</dbReference>
<name>M3Y7R0_MUSPF</name>
<dbReference type="EMBL" id="AEYP01004193">
    <property type="status" value="NOT_ANNOTATED_CDS"/>
    <property type="molecule type" value="Genomic_DNA"/>
</dbReference>
<dbReference type="EMBL" id="AEYP01004190">
    <property type="status" value="NOT_ANNOTATED_CDS"/>
    <property type="molecule type" value="Genomic_DNA"/>
</dbReference>
<organism evidence="2">
    <name type="scientific">Mustela putorius furo</name>
    <name type="common">European domestic ferret</name>
    <name type="synonym">Mustela furo</name>
    <dbReference type="NCBI Taxonomy" id="9669"/>
    <lineage>
        <taxon>Eukaryota</taxon>
        <taxon>Metazoa</taxon>
        <taxon>Chordata</taxon>
        <taxon>Craniata</taxon>
        <taxon>Vertebrata</taxon>
        <taxon>Euteleostomi</taxon>
        <taxon>Mammalia</taxon>
        <taxon>Eutheria</taxon>
        <taxon>Laurasiatheria</taxon>
        <taxon>Carnivora</taxon>
        <taxon>Caniformia</taxon>
        <taxon>Musteloidea</taxon>
        <taxon>Mustelidae</taxon>
        <taxon>Mustelinae</taxon>
        <taxon>Mustela</taxon>
    </lineage>
</organism>
<dbReference type="EMBL" id="AEYP01004189">
    <property type="status" value="NOT_ANNOTATED_CDS"/>
    <property type="molecule type" value="Genomic_DNA"/>
</dbReference>
<proteinExistence type="predicted"/>
<dbReference type="EMBL" id="AEYP01004191">
    <property type="status" value="NOT_ANNOTATED_CDS"/>
    <property type="molecule type" value="Genomic_DNA"/>
</dbReference>
<dbReference type="HOGENOM" id="CLU_1712694_0_0_1"/>
<feature type="region of interest" description="Disordered" evidence="1">
    <location>
        <begin position="125"/>
        <end position="153"/>
    </location>
</feature>
<dbReference type="AlphaFoldDB" id="M3Y7R0"/>
<reference evidence="2" key="1">
    <citation type="submission" date="2024-06" db="UniProtKB">
        <authorList>
            <consortium name="Ensembl"/>
        </authorList>
    </citation>
    <scope>IDENTIFICATION</scope>
</reference>
<sequence>MRSKERVLVSSRTFSLTWKEARAVERAVSSALRRSRESCSLRSSLRPMACSSSRRRESSSLSTFSLLARWARSFSNRLWPTRLAFCCTASSAACVACCSRRSPARASASRCAWCSRPLRSATSLARRPCSSSRRARSRSTSQRQPDKGTQGLA</sequence>
<dbReference type="InParanoid" id="M3Y7R0"/>
<feature type="compositionally biased region" description="Low complexity" evidence="1">
    <location>
        <begin position="125"/>
        <end position="143"/>
    </location>
</feature>
<evidence type="ECO:0000256" key="1">
    <source>
        <dbReference type="SAM" id="MobiDB-lite"/>
    </source>
</evidence>
<protein>
    <submittedName>
        <fullName evidence="2">Uncharacterized protein</fullName>
    </submittedName>
</protein>
<accession>M3Y7R0</accession>
<evidence type="ECO:0000313" key="2">
    <source>
        <dbReference type="Ensembl" id="ENSMPUP00000007367.1"/>
    </source>
</evidence>